<name>A0A2R7Y5G1_9ARCH</name>
<evidence type="ECO:0000256" key="8">
    <source>
        <dbReference type="ARBA" id="ARBA00023204"/>
    </source>
</evidence>
<comment type="caution">
    <text evidence="13">The sequence shown here is derived from an EMBL/GenBank/DDBJ whole genome shotgun (WGS) entry which is preliminary data.</text>
</comment>
<comment type="catalytic activity">
    <reaction evidence="10">
        <text>Hydrolyzes mismatched double-stranded DNA and polynucleotides, releasing free thymine.</text>
        <dbReference type="EC" id="3.2.2.29"/>
    </reaction>
</comment>
<dbReference type="GO" id="GO:0141016">
    <property type="term" value="F:G/T mismatch-specific thymine-DNA glycosylase activity"/>
    <property type="evidence" value="ECO:0007669"/>
    <property type="project" value="UniProtKB-EC"/>
</dbReference>
<dbReference type="InterPro" id="IPR003651">
    <property type="entry name" value="Endonuclease3_FeS-loop_motif"/>
</dbReference>
<dbReference type="SMART" id="SM00525">
    <property type="entry name" value="FES"/>
    <property type="match status" value="1"/>
</dbReference>
<comment type="similarity">
    <text evidence="1 11">Belongs to the Nth/MutY family.</text>
</comment>
<organism evidence="13 14">
    <name type="scientific">Candidatus Terraquivivens tikiterensis</name>
    <dbReference type="NCBI Taxonomy" id="1980982"/>
    <lineage>
        <taxon>Archaea</taxon>
        <taxon>Nitrososphaerota</taxon>
        <taxon>Candidatus Wolframiiraptoraceae</taxon>
        <taxon>Candidatus Terraquivivens</taxon>
    </lineage>
</organism>
<evidence type="ECO:0000256" key="1">
    <source>
        <dbReference type="ARBA" id="ARBA00008343"/>
    </source>
</evidence>
<dbReference type="GO" id="GO:0046872">
    <property type="term" value="F:metal ion binding"/>
    <property type="evidence" value="ECO:0007669"/>
    <property type="project" value="UniProtKB-KW"/>
</dbReference>
<dbReference type="PIRSF" id="PIRSF001435">
    <property type="entry name" value="Nth"/>
    <property type="match status" value="1"/>
</dbReference>
<dbReference type="GO" id="GO:0051539">
    <property type="term" value="F:4 iron, 4 sulfur cluster binding"/>
    <property type="evidence" value="ECO:0007669"/>
    <property type="project" value="UniProtKB-UniRule"/>
</dbReference>
<keyword evidence="8 11" id="KW-0234">DNA repair</keyword>
<keyword evidence="5 11" id="KW-0378">Hydrolase</keyword>
<evidence type="ECO:0000256" key="9">
    <source>
        <dbReference type="ARBA" id="ARBA00023295"/>
    </source>
</evidence>
<dbReference type="Pfam" id="PF00730">
    <property type="entry name" value="HhH-GPD"/>
    <property type="match status" value="1"/>
</dbReference>
<dbReference type="InterPro" id="IPR004035">
    <property type="entry name" value="Endouclease-III_FeS-bd_BS"/>
</dbReference>
<evidence type="ECO:0000313" key="13">
    <source>
        <dbReference type="EMBL" id="PUA32082.1"/>
    </source>
</evidence>
<evidence type="ECO:0000313" key="14">
    <source>
        <dbReference type="Proteomes" id="UP000244066"/>
    </source>
</evidence>
<evidence type="ECO:0000259" key="12">
    <source>
        <dbReference type="SMART" id="SM00478"/>
    </source>
</evidence>
<dbReference type="InterPro" id="IPR004036">
    <property type="entry name" value="Endonuclease-III-like_CS2"/>
</dbReference>
<dbReference type="InterPro" id="IPR000445">
    <property type="entry name" value="HhH_motif"/>
</dbReference>
<dbReference type="PANTHER" id="PTHR10359">
    <property type="entry name" value="A/G-SPECIFIC ADENINE GLYCOSYLASE/ENDONUCLEASE III"/>
    <property type="match status" value="1"/>
</dbReference>
<feature type="binding site" evidence="11">
    <location>
        <position position="205"/>
    </location>
    <ligand>
        <name>[4Fe-4S] cluster</name>
        <dbReference type="ChEBI" id="CHEBI:49883"/>
    </ligand>
</feature>
<reference evidence="13 14" key="1">
    <citation type="submission" date="2017-04" db="EMBL/GenBank/DDBJ databases">
        <title>Draft Aigarchaeota genome from a New Zealand hot spring.</title>
        <authorList>
            <person name="Reysenbach A.-L."/>
            <person name="Donaho J.A."/>
            <person name="Gerhart J."/>
            <person name="Kelley J.F."/>
            <person name="Kouba K."/>
            <person name="Podar M."/>
            <person name="Stott M."/>
        </authorList>
    </citation>
    <scope>NUCLEOTIDE SEQUENCE [LARGE SCALE GENOMIC DNA]</scope>
    <source>
        <strain evidence="13">NZ13_MG1</strain>
    </source>
</reference>
<evidence type="ECO:0000256" key="3">
    <source>
        <dbReference type="ARBA" id="ARBA00022723"/>
    </source>
</evidence>
<dbReference type="InterPro" id="IPR011257">
    <property type="entry name" value="DNA_glycosylase"/>
</dbReference>
<keyword evidence="2 11" id="KW-0004">4Fe-4S</keyword>
<dbReference type="InterPro" id="IPR023170">
    <property type="entry name" value="HhH_base_excis_C"/>
</dbReference>
<dbReference type="Gene3D" id="1.10.340.30">
    <property type="entry name" value="Hypothetical protein, domain 2"/>
    <property type="match status" value="1"/>
</dbReference>
<keyword evidence="6 11" id="KW-0408">Iron</keyword>
<dbReference type="FunFam" id="1.10.340.30:FF:000001">
    <property type="entry name" value="Endonuclease III"/>
    <property type="match status" value="1"/>
</dbReference>
<dbReference type="AlphaFoldDB" id="A0A2R7Y5G1"/>
<gene>
    <name evidence="11" type="primary">nth</name>
    <name evidence="13" type="ORF">B9J98_04310</name>
</gene>
<keyword evidence="3 11" id="KW-0479">Metal-binding</keyword>
<evidence type="ECO:0000256" key="7">
    <source>
        <dbReference type="ARBA" id="ARBA00023014"/>
    </source>
</evidence>
<evidence type="ECO:0000256" key="2">
    <source>
        <dbReference type="ARBA" id="ARBA00022485"/>
    </source>
</evidence>
<dbReference type="InterPro" id="IPR003265">
    <property type="entry name" value="HhH-GPD_domain"/>
</dbReference>
<keyword evidence="9 11" id="KW-0326">Glycosidase</keyword>
<keyword evidence="4 11" id="KW-0227">DNA damage</keyword>
<evidence type="ECO:0000256" key="11">
    <source>
        <dbReference type="HAMAP-Rule" id="MF_00942"/>
    </source>
</evidence>
<keyword evidence="7 11" id="KW-0411">Iron-sulfur</keyword>
<dbReference type="PANTHER" id="PTHR10359:SF18">
    <property type="entry name" value="ENDONUCLEASE III"/>
    <property type="match status" value="1"/>
</dbReference>
<dbReference type="HAMAP" id="MF_00942">
    <property type="entry name" value="Nth"/>
    <property type="match status" value="1"/>
</dbReference>
<sequence>MDEKVFASILSLLAERYGMQAPSHLDRPDPFRVLVGAMLSHRTRDEMTDLAADRLLSTYGSVEELASAPLKDIMRLIRPVGFYRQKAKRIKQVARLLLERYGGRVPRRREELMELPGVGYKTADIVLSVAYGEPVVAVDTHVETVSKRLGIARWEAGYEETRMAIEAVTPPQMRRAVNGILVRFGREVCRKRRPRCDACPITAYCRWYASMTSRQP</sequence>
<dbReference type="GO" id="GO:0140078">
    <property type="term" value="F:class I DNA-(apurinic or apyrimidinic site) endonuclease activity"/>
    <property type="evidence" value="ECO:0007669"/>
    <property type="project" value="UniProtKB-EC"/>
</dbReference>
<dbReference type="SUPFAM" id="SSF48150">
    <property type="entry name" value="DNA-glycosylase"/>
    <property type="match status" value="1"/>
</dbReference>
<comment type="cofactor">
    <cofactor evidence="11">
        <name>[4Fe-4S] cluster</name>
        <dbReference type="ChEBI" id="CHEBI:49883"/>
    </cofactor>
    <text evidence="11">Binds 1 [4Fe-4S] cluster.</text>
</comment>
<dbReference type="Proteomes" id="UP000244066">
    <property type="component" value="Unassembled WGS sequence"/>
</dbReference>
<dbReference type="GO" id="GO:0003677">
    <property type="term" value="F:DNA binding"/>
    <property type="evidence" value="ECO:0007669"/>
    <property type="project" value="UniProtKB-UniRule"/>
</dbReference>
<evidence type="ECO:0000256" key="5">
    <source>
        <dbReference type="ARBA" id="ARBA00022801"/>
    </source>
</evidence>
<dbReference type="InterPro" id="IPR005759">
    <property type="entry name" value="Nth"/>
</dbReference>
<dbReference type="Gene3D" id="1.10.1670.10">
    <property type="entry name" value="Helix-hairpin-Helix base-excision DNA repair enzymes (C-terminal)"/>
    <property type="match status" value="1"/>
</dbReference>
<dbReference type="EMBL" id="NDWU01000009">
    <property type="protein sequence ID" value="PUA32082.1"/>
    <property type="molecule type" value="Genomic_DNA"/>
</dbReference>
<proteinExistence type="inferred from homology"/>
<dbReference type="Pfam" id="PF00633">
    <property type="entry name" value="HHH"/>
    <property type="match status" value="1"/>
</dbReference>
<dbReference type="PROSITE" id="PS01155">
    <property type="entry name" value="ENDONUCLEASE_III_2"/>
    <property type="match status" value="1"/>
</dbReference>
<protein>
    <recommendedName>
        <fullName evidence="11">Endonuclease III</fullName>
        <ecNumber evidence="11">4.2.99.18</ecNumber>
    </recommendedName>
    <alternativeName>
        <fullName evidence="11">DNA-(apurinic or apyrimidinic site) lyase</fullName>
    </alternativeName>
</protein>
<accession>A0A2R7Y5G1</accession>
<dbReference type="GO" id="GO:0006285">
    <property type="term" value="P:base-excision repair, AP site formation"/>
    <property type="evidence" value="ECO:0007669"/>
    <property type="project" value="TreeGrafter"/>
</dbReference>
<dbReference type="SMART" id="SM00478">
    <property type="entry name" value="ENDO3c"/>
    <property type="match status" value="1"/>
</dbReference>
<dbReference type="EC" id="4.2.99.18" evidence="11"/>
<dbReference type="PROSITE" id="PS00764">
    <property type="entry name" value="ENDONUCLEASE_III_1"/>
    <property type="match status" value="1"/>
</dbReference>
<comment type="function">
    <text evidence="11">DNA repair enzyme that has both DNA N-glycosylase activity and AP-lyase activity. The DNA N-glycosylase activity releases various damaged pyrimidines from DNA by cleaving the N-glycosidic bond, leaving an AP (apurinic/apyrimidinic) site. The AP-lyase activity cleaves the phosphodiester bond 3' to the AP site by a beta-elimination, leaving a 3'-terminal unsaturated sugar and a product with a terminal 5'-phosphate.</text>
</comment>
<evidence type="ECO:0000256" key="10">
    <source>
        <dbReference type="ARBA" id="ARBA00052915"/>
    </source>
</evidence>
<feature type="domain" description="HhH-GPD" evidence="12">
    <location>
        <begin position="39"/>
        <end position="187"/>
    </location>
</feature>
<keyword evidence="11" id="KW-0238">DNA-binding</keyword>
<dbReference type="CDD" id="cd00056">
    <property type="entry name" value="ENDO3c"/>
    <property type="match status" value="1"/>
</dbReference>
<feature type="binding site" evidence="11">
    <location>
        <position position="189"/>
    </location>
    <ligand>
        <name>[4Fe-4S] cluster</name>
        <dbReference type="ChEBI" id="CHEBI:49883"/>
    </ligand>
</feature>
<comment type="catalytic activity">
    <reaction evidence="11">
        <text>2'-deoxyribonucleotide-(2'-deoxyribose 5'-phosphate)-2'-deoxyribonucleotide-DNA = a 3'-end 2'-deoxyribonucleotide-(2,3-dehydro-2,3-deoxyribose 5'-phosphate)-DNA + a 5'-end 5'-phospho-2'-deoxyribonucleoside-DNA + H(+)</text>
        <dbReference type="Rhea" id="RHEA:66592"/>
        <dbReference type="Rhea" id="RHEA-COMP:13180"/>
        <dbReference type="Rhea" id="RHEA-COMP:16897"/>
        <dbReference type="Rhea" id="RHEA-COMP:17067"/>
        <dbReference type="ChEBI" id="CHEBI:15378"/>
        <dbReference type="ChEBI" id="CHEBI:136412"/>
        <dbReference type="ChEBI" id="CHEBI:157695"/>
        <dbReference type="ChEBI" id="CHEBI:167181"/>
        <dbReference type="EC" id="4.2.99.18"/>
    </reaction>
</comment>
<keyword evidence="11" id="KW-0456">Lyase</keyword>
<evidence type="ECO:0000256" key="4">
    <source>
        <dbReference type="ARBA" id="ARBA00022763"/>
    </source>
</evidence>
<feature type="binding site" evidence="11">
    <location>
        <position position="199"/>
    </location>
    <ligand>
        <name>[4Fe-4S] cluster</name>
        <dbReference type="ChEBI" id="CHEBI:49883"/>
    </ligand>
</feature>
<evidence type="ECO:0000256" key="6">
    <source>
        <dbReference type="ARBA" id="ARBA00023004"/>
    </source>
</evidence>
<feature type="binding site" evidence="11">
    <location>
        <position position="196"/>
    </location>
    <ligand>
        <name>[4Fe-4S] cluster</name>
        <dbReference type="ChEBI" id="CHEBI:49883"/>
    </ligand>
</feature>